<organism evidence="5 6">
    <name type="scientific">Cellvibrio polysaccharolyticus</name>
    <dbReference type="NCBI Taxonomy" id="2082724"/>
    <lineage>
        <taxon>Bacteria</taxon>
        <taxon>Pseudomonadati</taxon>
        <taxon>Pseudomonadota</taxon>
        <taxon>Gammaproteobacteria</taxon>
        <taxon>Cellvibrionales</taxon>
        <taxon>Cellvibrionaceae</taxon>
        <taxon>Cellvibrio</taxon>
    </lineage>
</organism>
<dbReference type="InterPro" id="IPR029062">
    <property type="entry name" value="Class_I_gatase-like"/>
</dbReference>
<dbReference type="GO" id="GO:0003700">
    <property type="term" value="F:DNA-binding transcription factor activity"/>
    <property type="evidence" value="ECO:0007669"/>
    <property type="project" value="InterPro"/>
</dbReference>
<evidence type="ECO:0000256" key="2">
    <source>
        <dbReference type="ARBA" id="ARBA00023163"/>
    </source>
</evidence>
<dbReference type="CDD" id="cd03137">
    <property type="entry name" value="GATase1_AraC_1"/>
    <property type="match status" value="1"/>
</dbReference>
<dbReference type="SUPFAM" id="SSF52317">
    <property type="entry name" value="Class I glutamine amidotransferase-like"/>
    <property type="match status" value="1"/>
</dbReference>
<dbReference type="InterPro" id="IPR052158">
    <property type="entry name" value="INH-QAR"/>
</dbReference>
<proteinExistence type="predicted"/>
<feature type="domain" description="HTH araC/xylS-type" evidence="4">
    <location>
        <begin position="223"/>
        <end position="321"/>
    </location>
</feature>
<dbReference type="PANTHER" id="PTHR43130:SF3">
    <property type="entry name" value="HTH-TYPE TRANSCRIPTIONAL REGULATOR RV1931C"/>
    <property type="match status" value="1"/>
</dbReference>
<gene>
    <name evidence="5" type="ORF">C4F51_07960</name>
</gene>
<dbReference type="PANTHER" id="PTHR43130">
    <property type="entry name" value="ARAC-FAMILY TRANSCRIPTIONAL REGULATOR"/>
    <property type="match status" value="1"/>
</dbReference>
<dbReference type="Proteomes" id="UP000652567">
    <property type="component" value="Unassembled WGS sequence"/>
</dbReference>
<dbReference type="Pfam" id="PF12833">
    <property type="entry name" value="HTH_18"/>
    <property type="match status" value="1"/>
</dbReference>
<comment type="caution">
    <text evidence="5">The sequence shown here is derived from an EMBL/GenBank/DDBJ whole genome shotgun (WGS) entry which is preliminary data.</text>
</comment>
<dbReference type="Gene3D" id="3.40.50.880">
    <property type="match status" value="1"/>
</dbReference>
<dbReference type="EMBL" id="PRDL01000001">
    <property type="protein sequence ID" value="MBE8717122.1"/>
    <property type="molecule type" value="Genomic_DNA"/>
</dbReference>
<dbReference type="Gene3D" id="1.10.10.60">
    <property type="entry name" value="Homeodomain-like"/>
    <property type="match status" value="1"/>
</dbReference>
<feature type="region of interest" description="Disordered" evidence="3">
    <location>
        <begin position="330"/>
        <end position="350"/>
    </location>
</feature>
<dbReference type="GO" id="GO:0043565">
    <property type="term" value="F:sequence-specific DNA binding"/>
    <property type="evidence" value="ECO:0007669"/>
    <property type="project" value="InterPro"/>
</dbReference>
<accession>A0A928V5Q9</accession>
<keyword evidence="2" id="KW-0804">Transcription</keyword>
<dbReference type="SUPFAM" id="SSF46689">
    <property type="entry name" value="Homeodomain-like"/>
    <property type="match status" value="2"/>
</dbReference>
<evidence type="ECO:0000313" key="6">
    <source>
        <dbReference type="Proteomes" id="UP000652567"/>
    </source>
</evidence>
<dbReference type="SMART" id="SM00342">
    <property type="entry name" value="HTH_ARAC"/>
    <property type="match status" value="1"/>
</dbReference>
<dbReference type="Pfam" id="PF01965">
    <property type="entry name" value="DJ-1_PfpI"/>
    <property type="match status" value="1"/>
</dbReference>
<dbReference type="AlphaFoldDB" id="A0A928V5Q9"/>
<evidence type="ECO:0000259" key="4">
    <source>
        <dbReference type="PROSITE" id="PS01124"/>
    </source>
</evidence>
<protein>
    <submittedName>
        <fullName evidence="5">Helix-turn-helix domain-containing protein</fullName>
    </submittedName>
</protein>
<dbReference type="InterPro" id="IPR009057">
    <property type="entry name" value="Homeodomain-like_sf"/>
</dbReference>
<name>A0A928V5Q9_9GAMM</name>
<dbReference type="InterPro" id="IPR018060">
    <property type="entry name" value="HTH_AraC"/>
</dbReference>
<evidence type="ECO:0000256" key="1">
    <source>
        <dbReference type="ARBA" id="ARBA00023015"/>
    </source>
</evidence>
<evidence type="ECO:0000256" key="3">
    <source>
        <dbReference type="SAM" id="MobiDB-lite"/>
    </source>
</evidence>
<keyword evidence="1" id="KW-0805">Transcription regulation</keyword>
<reference evidence="5" key="1">
    <citation type="submission" date="2018-07" db="EMBL/GenBank/DDBJ databases">
        <title>Genome assembly of strain Ka43.</title>
        <authorList>
            <person name="Kukolya J."/>
            <person name="Nagy I."/>
            <person name="Horvath B."/>
            <person name="Toth A."/>
        </authorList>
    </citation>
    <scope>NUCLEOTIDE SEQUENCE</scope>
    <source>
        <strain evidence="5">KB43</strain>
    </source>
</reference>
<sequence>MHTLTSQLRPIQIAVVAFDGITPFHLSVPSLVFGARLADGEEAAFEVTICALDKDPLRTSAGFMISTGNDLSVLNTADIVIMPSWHEDYRSAPVPLLDALRAASQRGASLVGLCLGAFPLAEAGLLNGKSATTHWLATDELARRYPAVTVIQEVLYVDQGNVLTSGGVAAGLDCCLYMLRQLIGVETANKIARRLLVAPHRDGGQAQFIERPLPVSSSDSRFSEVLEWVCHRLDQVHTIDSLAERAAMSRRNFTRHFRRVTGTSFKQWLLNQRLSHAQGMLEGTDASIDVVAQQAGFGTAVSLRQHFKASLHTSPSIYRKLFRDAPVARPDEIAQLPDTERANSAGARSS</sequence>
<evidence type="ECO:0000313" key="5">
    <source>
        <dbReference type="EMBL" id="MBE8717122.1"/>
    </source>
</evidence>
<dbReference type="RefSeq" id="WP_193908730.1">
    <property type="nucleotide sequence ID" value="NZ_PRDL01000001.1"/>
</dbReference>
<dbReference type="PROSITE" id="PS01124">
    <property type="entry name" value="HTH_ARAC_FAMILY_2"/>
    <property type="match status" value="1"/>
</dbReference>
<keyword evidence="6" id="KW-1185">Reference proteome</keyword>
<dbReference type="InterPro" id="IPR002818">
    <property type="entry name" value="DJ-1/PfpI"/>
</dbReference>